<gene>
    <name evidence="3" type="ORF">FRZ40_00445</name>
    <name evidence="2" type="ORF">V4C56_24270</name>
</gene>
<accession>A0A5C6VN16</accession>
<evidence type="ECO:0000256" key="1">
    <source>
        <dbReference type="SAM" id="MobiDB-lite"/>
    </source>
</evidence>
<evidence type="ECO:0000313" key="2">
    <source>
        <dbReference type="EMBL" id="MEM5342722.1"/>
    </source>
</evidence>
<reference evidence="3" key="2">
    <citation type="submission" date="2019-08" db="EMBL/GenBank/DDBJ databases">
        <authorList>
            <person name="Im W.-T."/>
        </authorList>
    </citation>
    <scope>NUCLEOTIDE SEQUENCE</scope>
    <source>
        <strain evidence="3">NF 2-5-3</strain>
    </source>
</reference>
<dbReference type="EMBL" id="VOQS01000001">
    <property type="protein sequence ID" value="TXC86164.1"/>
    <property type="molecule type" value="Genomic_DNA"/>
</dbReference>
<dbReference type="RefSeq" id="WP_147232957.1">
    <property type="nucleotide sequence ID" value="NZ_JAZHFZ010000017.1"/>
</dbReference>
<proteinExistence type="predicted"/>
<keyword evidence="5" id="KW-1185">Reference proteome</keyword>
<dbReference type="Proteomes" id="UP000321776">
    <property type="component" value="Unassembled WGS sequence"/>
</dbReference>
<sequence>MPAQSQKQKQKQKPKQSKNKNQNGDCVADKRRKNLRRRPPREGGYNETNFILKLLRAALMRGSGGFGTAEPLALPRPWHEPLELTARFARLGGGHA</sequence>
<reference evidence="3 4" key="1">
    <citation type="journal article" date="2018" name="Int. J. Syst. Evol. Microbiol.">
        <title>Paraburkholderia azotifigens sp. nov., a nitrogen-fixing bacterium isolated from paddy soil.</title>
        <authorList>
            <person name="Choi G.M."/>
            <person name="Im W.T."/>
        </authorList>
    </citation>
    <scope>NUCLEOTIDE SEQUENCE [LARGE SCALE GENOMIC DNA]</scope>
    <source>
        <strain evidence="3 4">NF 2-5-3</strain>
    </source>
</reference>
<feature type="compositionally biased region" description="Basic residues" evidence="1">
    <location>
        <begin position="8"/>
        <end position="18"/>
    </location>
</feature>
<comment type="caution">
    <text evidence="3">The sequence shown here is derived from an EMBL/GenBank/DDBJ whole genome shotgun (WGS) entry which is preliminary data.</text>
</comment>
<dbReference type="AlphaFoldDB" id="A0A5C6VN16"/>
<organism evidence="3 4">
    <name type="scientific">Paraburkholderia azotifigens</name>
    <dbReference type="NCBI Taxonomy" id="2057004"/>
    <lineage>
        <taxon>Bacteria</taxon>
        <taxon>Pseudomonadati</taxon>
        <taxon>Pseudomonadota</taxon>
        <taxon>Betaproteobacteria</taxon>
        <taxon>Burkholderiales</taxon>
        <taxon>Burkholderiaceae</taxon>
        <taxon>Paraburkholderia</taxon>
    </lineage>
</organism>
<dbReference type="Proteomes" id="UP001481677">
    <property type="component" value="Unassembled WGS sequence"/>
</dbReference>
<reference evidence="2 5" key="3">
    <citation type="submission" date="2024-01" db="EMBL/GenBank/DDBJ databases">
        <title>The diversity of rhizobia nodulating Mimosa spp. in eleven states of Brazil covering several biomes is determined by host plant, location, and edaphic factors.</title>
        <authorList>
            <person name="Rouws L."/>
            <person name="Barauna A."/>
            <person name="Beukes C."/>
            <person name="De Faria S.M."/>
            <person name="Gross E."/>
            <person name="Dos Reis Junior F.B."/>
            <person name="Simon M."/>
            <person name="Maluk M."/>
            <person name="Odee D.W."/>
            <person name="Kenicer G."/>
            <person name="Young J.P.W."/>
            <person name="Reis V.M."/>
            <person name="Zilli J."/>
            <person name="James E.K."/>
        </authorList>
    </citation>
    <scope>NUCLEOTIDE SEQUENCE [LARGE SCALE GENOMIC DNA]</scope>
    <source>
        <strain evidence="2 5">JPY530</strain>
    </source>
</reference>
<evidence type="ECO:0000313" key="4">
    <source>
        <dbReference type="Proteomes" id="UP000321776"/>
    </source>
</evidence>
<evidence type="ECO:0000313" key="3">
    <source>
        <dbReference type="EMBL" id="TXC86164.1"/>
    </source>
</evidence>
<feature type="compositionally biased region" description="Basic residues" evidence="1">
    <location>
        <begin position="30"/>
        <end position="39"/>
    </location>
</feature>
<protein>
    <submittedName>
        <fullName evidence="3">Uncharacterized protein</fullName>
    </submittedName>
</protein>
<name>A0A5C6VN16_9BURK</name>
<evidence type="ECO:0000313" key="5">
    <source>
        <dbReference type="Proteomes" id="UP001481677"/>
    </source>
</evidence>
<dbReference type="EMBL" id="JAZHGA010000018">
    <property type="protein sequence ID" value="MEM5342722.1"/>
    <property type="molecule type" value="Genomic_DNA"/>
</dbReference>
<feature type="region of interest" description="Disordered" evidence="1">
    <location>
        <begin position="1"/>
        <end position="45"/>
    </location>
</feature>